<accession>A0A061F2J3</accession>
<dbReference type="InParanoid" id="A0A061F2J3"/>
<evidence type="ECO:0000313" key="2">
    <source>
        <dbReference type="Proteomes" id="UP000026915"/>
    </source>
</evidence>
<keyword evidence="2" id="KW-1185">Reference proteome</keyword>
<protein>
    <submittedName>
        <fullName evidence="1">Uncharacterized protein</fullName>
    </submittedName>
</protein>
<dbReference type="Proteomes" id="UP000026915">
    <property type="component" value="Chromosome 5"/>
</dbReference>
<gene>
    <name evidence="1" type="ORF">TCM_026506</name>
</gene>
<dbReference type="HOGENOM" id="CLU_2727331_0_0_1"/>
<name>A0A061F2J3_THECC</name>
<dbReference type="Gramene" id="EOY11261">
    <property type="protein sequence ID" value="EOY11261"/>
    <property type="gene ID" value="TCM_026506"/>
</dbReference>
<sequence>MCSLTRIASAACEFKLIKMVLTVKALEGSITRKHFKASPTFKSPFYLFSLSKVKPFFQPGRYHASEYKMVKS</sequence>
<organism evidence="1 2">
    <name type="scientific">Theobroma cacao</name>
    <name type="common">Cacao</name>
    <name type="synonym">Cocoa</name>
    <dbReference type="NCBI Taxonomy" id="3641"/>
    <lineage>
        <taxon>Eukaryota</taxon>
        <taxon>Viridiplantae</taxon>
        <taxon>Streptophyta</taxon>
        <taxon>Embryophyta</taxon>
        <taxon>Tracheophyta</taxon>
        <taxon>Spermatophyta</taxon>
        <taxon>Magnoliopsida</taxon>
        <taxon>eudicotyledons</taxon>
        <taxon>Gunneridae</taxon>
        <taxon>Pentapetalae</taxon>
        <taxon>rosids</taxon>
        <taxon>malvids</taxon>
        <taxon>Malvales</taxon>
        <taxon>Malvaceae</taxon>
        <taxon>Byttnerioideae</taxon>
        <taxon>Theobroma</taxon>
    </lineage>
</organism>
<dbReference type="EMBL" id="CM001883">
    <property type="protein sequence ID" value="EOY11261.1"/>
    <property type="molecule type" value="Genomic_DNA"/>
</dbReference>
<dbReference type="AlphaFoldDB" id="A0A061F2J3"/>
<evidence type="ECO:0000313" key="1">
    <source>
        <dbReference type="EMBL" id="EOY11261.1"/>
    </source>
</evidence>
<proteinExistence type="predicted"/>
<reference evidence="1 2" key="1">
    <citation type="journal article" date="2013" name="Genome Biol.">
        <title>The genome sequence of the most widely cultivated cacao type and its use to identify candidate genes regulating pod color.</title>
        <authorList>
            <person name="Motamayor J.C."/>
            <person name="Mockaitis K."/>
            <person name="Schmutz J."/>
            <person name="Haiminen N."/>
            <person name="Iii D.L."/>
            <person name="Cornejo O."/>
            <person name="Findley S.D."/>
            <person name="Zheng P."/>
            <person name="Utro F."/>
            <person name="Royaert S."/>
            <person name="Saski C."/>
            <person name="Jenkins J."/>
            <person name="Podicheti R."/>
            <person name="Zhao M."/>
            <person name="Scheffler B.E."/>
            <person name="Stack J.C."/>
            <person name="Feltus F.A."/>
            <person name="Mustiga G.M."/>
            <person name="Amores F."/>
            <person name="Phillips W."/>
            <person name="Marelli J.P."/>
            <person name="May G.D."/>
            <person name="Shapiro H."/>
            <person name="Ma J."/>
            <person name="Bustamante C.D."/>
            <person name="Schnell R.J."/>
            <person name="Main D."/>
            <person name="Gilbert D."/>
            <person name="Parida L."/>
            <person name="Kuhn D.N."/>
        </authorList>
    </citation>
    <scope>NUCLEOTIDE SEQUENCE [LARGE SCALE GENOMIC DNA]</scope>
    <source>
        <strain evidence="2">cv. Matina 1-6</strain>
    </source>
</reference>